<evidence type="ECO:0000313" key="2">
    <source>
        <dbReference type="EMBL" id="KKF03063.1"/>
    </source>
</evidence>
<dbReference type="AlphaFoldDB" id="A0A0M2K2D0"/>
<dbReference type="OrthoDB" id="4753588at2"/>
<reference evidence="3 5" key="2">
    <citation type="submission" date="2019-01" db="EMBL/GenBank/DDBJ databases">
        <title>High-quality-draft genome sequences of five non-tuberculosis mycobacteriaceae isolated from a nosocomial environment.</title>
        <authorList>
            <person name="Tiago I."/>
            <person name="Alarico S."/>
            <person name="Pereira S.G."/>
            <person name="Coelho C."/>
            <person name="Maranha A."/>
            <person name="Empadinhas N."/>
        </authorList>
    </citation>
    <scope>NUCLEOTIDE SEQUENCE [LARGE SCALE GENOMIC DNA]</scope>
    <source>
        <strain evidence="3 5">22DIII</strain>
    </source>
</reference>
<gene>
    <name evidence="3" type="ORF">EUA04_18465</name>
    <name evidence="2" type="ORF">WN67_05395</name>
</gene>
<evidence type="ECO:0000256" key="1">
    <source>
        <dbReference type="SAM" id="MobiDB-lite"/>
    </source>
</evidence>
<feature type="compositionally biased region" description="Basic and acidic residues" evidence="1">
    <location>
        <begin position="33"/>
        <end position="48"/>
    </location>
</feature>
<protein>
    <submittedName>
        <fullName evidence="2">Uncharacterized protein</fullName>
    </submittedName>
</protein>
<feature type="region of interest" description="Disordered" evidence="1">
    <location>
        <begin position="27"/>
        <end position="63"/>
    </location>
</feature>
<proteinExistence type="predicted"/>
<evidence type="ECO:0000313" key="3">
    <source>
        <dbReference type="EMBL" id="TDL06681.1"/>
    </source>
</evidence>
<accession>A0A0M2K2D0</accession>
<dbReference type="RefSeq" id="WP_046362052.1">
    <property type="nucleotide sequence ID" value="NZ_CALTXN010000037.1"/>
</dbReference>
<evidence type="ECO:0000313" key="4">
    <source>
        <dbReference type="Proteomes" id="UP000034150"/>
    </source>
</evidence>
<keyword evidence="4" id="KW-1185">Reference proteome</keyword>
<reference evidence="2 4" key="1">
    <citation type="submission" date="2015-04" db="EMBL/GenBank/DDBJ databases">
        <title>Genome sequence of Mycobacterium obuense UC1.</title>
        <authorList>
            <person name="Greninger A.L."/>
            <person name="Cunningham G."/>
            <person name="Chiu C.Y."/>
            <person name="Miller S."/>
        </authorList>
    </citation>
    <scope>NUCLEOTIDE SEQUENCE [LARGE SCALE GENOMIC DNA]</scope>
    <source>
        <strain evidence="2 4">UC1</strain>
    </source>
</reference>
<organism evidence="2 4">
    <name type="scientific">Mycolicibacterium obuense</name>
    <dbReference type="NCBI Taxonomy" id="1807"/>
    <lineage>
        <taxon>Bacteria</taxon>
        <taxon>Bacillati</taxon>
        <taxon>Actinomycetota</taxon>
        <taxon>Actinomycetes</taxon>
        <taxon>Mycobacteriales</taxon>
        <taxon>Mycobacteriaceae</taxon>
        <taxon>Mycolicibacterium</taxon>
    </lineage>
</organism>
<dbReference type="PATRIC" id="fig|1807.13.peg.326"/>
<sequence length="63" mass="6480">MGNRSRLVWPIAAAAASAVGGAVWSARRRSAGGRHEMPDLPGAHEDGTVHVSPDGHVTVDPNA</sequence>
<evidence type="ECO:0000313" key="5">
    <source>
        <dbReference type="Proteomes" id="UP000294952"/>
    </source>
</evidence>
<comment type="caution">
    <text evidence="2">The sequence shown here is derived from an EMBL/GenBank/DDBJ whole genome shotgun (WGS) entry which is preliminary data.</text>
</comment>
<dbReference type="Proteomes" id="UP000034150">
    <property type="component" value="Unassembled WGS sequence"/>
</dbReference>
<dbReference type="EMBL" id="SDLP01000005">
    <property type="protein sequence ID" value="TDL06681.1"/>
    <property type="molecule type" value="Genomic_DNA"/>
</dbReference>
<dbReference type="EMBL" id="LAUZ02000002">
    <property type="protein sequence ID" value="KKF03063.1"/>
    <property type="molecule type" value="Genomic_DNA"/>
</dbReference>
<name>A0A0M2K2D0_9MYCO</name>
<dbReference type="Proteomes" id="UP000294952">
    <property type="component" value="Unassembled WGS sequence"/>
</dbReference>